<dbReference type="PANTHER" id="PTHR20923">
    <property type="entry name" value="BAT4 PROTEIN-RELATED"/>
    <property type="match status" value="1"/>
</dbReference>
<name>A0A0A1UPB8_9HYPO</name>
<dbReference type="OrthoDB" id="20282at2759"/>
<dbReference type="Proteomes" id="UP000030151">
    <property type="component" value="Unassembled WGS sequence"/>
</dbReference>
<evidence type="ECO:0000256" key="1">
    <source>
        <dbReference type="SAM" id="MobiDB-lite"/>
    </source>
</evidence>
<evidence type="ECO:0000313" key="4">
    <source>
        <dbReference type="Proteomes" id="UP000030151"/>
    </source>
</evidence>
<sequence length="226" mass="24803">MRRPRDDSEDDEIPLHHKKPFGSGLKRNKIEFVRATESDDGTAAVSKPRVATAIGDLYASIVLGDGQVNSVSAAATTTTASPQPDICPVCSLPMTTSLKEHEASLAHQVSMPHSHPPSALDRSRMGLRALKSQGWDPDARRGLGVEGEGVRYPIKTKAKDDNLGIGAAELLESQKQEAREPPPRKLTGKELKQAMAKEKQRAERLQAEIYGRVDVESYLRRQMDDE</sequence>
<proteinExistence type="predicted"/>
<comment type="caution">
    <text evidence="3">The sequence shown here is derived from an EMBL/GenBank/DDBJ whole genome shotgun (WGS) entry which is preliminary data.</text>
</comment>
<dbReference type="Pfam" id="PF01585">
    <property type="entry name" value="G-patch"/>
    <property type="match status" value="1"/>
</dbReference>
<protein>
    <recommendedName>
        <fullName evidence="2">G-patch domain-containing protein</fullName>
    </recommendedName>
</protein>
<dbReference type="InterPro" id="IPR000467">
    <property type="entry name" value="G_patch_dom"/>
</dbReference>
<evidence type="ECO:0000313" key="3">
    <source>
        <dbReference type="EMBL" id="EXU96839.1"/>
    </source>
</evidence>
<evidence type="ECO:0000259" key="2">
    <source>
        <dbReference type="PROSITE" id="PS50174"/>
    </source>
</evidence>
<dbReference type="EMBL" id="JELW01000044">
    <property type="protein sequence ID" value="EXU96839.1"/>
    <property type="molecule type" value="Genomic_DNA"/>
</dbReference>
<gene>
    <name evidence="3" type="ORF">X797_010083</name>
</gene>
<dbReference type="GO" id="GO:0003676">
    <property type="term" value="F:nucleic acid binding"/>
    <property type="evidence" value="ECO:0007669"/>
    <property type="project" value="InterPro"/>
</dbReference>
<dbReference type="InterPro" id="IPR039146">
    <property type="entry name" value="GPANK1"/>
</dbReference>
<dbReference type="PROSITE" id="PS50174">
    <property type="entry name" value="G_PATCH"/>
    <property type="match status" value="1"/>
</dbReference>
<dbReference type="HOGENOM" id="CLU_079943_0_0_1"/>
<dbReference type="SMART" id="SM00443">
    <property type="entry name" value="G_patch"/>
    <property type="match status" value="1"/>
</dbReference>
<accession>A0A0A1UPB8</accession>
<feature type="domain" description="G-patch" evidence="2">
    <location>
        <begin position="122"/>
        <end position="170"/>
    </location>
</feature>
<organism evidence="3 4">
    <name type="scientific">Metarhizium robertsii</name>
    <dbReference type="NCBI Taxonomy" id="568076"/>
    <lineage>
        <taxon>Eukaryota</taxon>
        <taxon>Fungi</taxon>
        <taxon>Dikarya</taxon>
        <taxon>Ascomycota</taxon>
        <taxon>Pezizomycotina</taxon>
        <taxon>Sordariomycetes</taxon>
        <taxon>Hypocreomycetidae</taxon>
        <taxon>Hypocreales</taxon>
        <taxon>Clavicipitaceae</taxon>
        <taxon>Metarhizium</taxon>
    </lineage>
</organism>
<dbReference type="eggNOG" id="ENOG502SNBH">
    <property type="taxonomic scope" value="Eukaryota"/>
</dbReference>
<dbReference type="PANTHER" id="PTHR20923:SF1">
    <property type="entry name" value="G PATCH DOMAIN AND ANKYRIN REPEAT-CONTAINING PROTEIN 1"/>
    <property type="match status" value="1"/>
</dbReference>
<dbReference type="AlphaFoldDB" id="A0A0A1UPB8"/>
<feature type="region of interest" description="Disordered" evidence="1">
    <location>
        <begin position="1"/>
        <end position="27"/>
    </location>
</feature>
<reference evidence="3 4" key="1">
    <citation type="submission" date="2014-02" db="EMBL/GenBank/DDBJ databases">
        <title>The genome sequence of the entomopathogenic fungus Metarhizium robertsii ARSEF 2575.</title>
        <authorList>
            <person name="Giuliano Garisto Donzelli B."/>
            <person name="Roe B.A."/>
            <person name="Macmil S.L."/>
            <person name="Krasnoff S.B."/>
            <person name="Gibson D.M."/>
        </authorList>
    </citation>
    <scope>NUCLEOTIDE SEQUENCE [LARGE SCALE GENOMIC DNA]</scope>
    <source>
        <strain evidence="3 4">ARSEF 2575</strain>
    </source>
</reference>